<evidence type="ECO:0000313" key="2">
    <source>
        <dbReference type="Proteomes" id="UP000050898"/>
    </source>
</evidence>
<dbReference type="Pfam" id="PF06854">
    <property type="entry name" value="Phage_Gp15"/>
    <property type="match status" value="1"/>
</dbReference>
<comment type="caution">
    <text evidence="1">The sequence shown here is derived from an EMBL/GenBank/DDBJ whole genome shotgun (WGS) entry which is preliminary data.</text>
</comment>
<dbReference type="Proteomes" id="UP000050898">
    <property type="component" value="Unassembled WGS sequence"/>
</dbReference>
<sequence length="198" mass="23344">MLNIVRSIPLDKKERIFVWNNEEYELNFAYDNILRFFQVLDDKTIEKYRKVVMEFEFLVGSGLDVPIDKMVETIKYAIDLLSESPYQSLNSNPVKMFDYEQDSEAIYASFIQQYGIDLIEEKGKLDYFKFRALFTNLSSNTPFQQIVHIRSEDPSKHTENQEYVRQLSIQKQTFAVRKTPEEIEAEKQAQIGKALENI</sequence>
<dbReference type="OrthoDB" id="1758052at2"/>
<dbReference type="EMBL" id="AYYH01000047">
    <property type="protein sequence ID" value="KRN08812.1"/>
    <property type="molecule type" value="Genomic_DNA"/>
</dbReference>
<dbReference type="RefSeq" id="WP_003691131.1">
    <property type="nucleotide sequence ID" value="NZ_AKKT01000174.1"/>
</dbReference>
<reference evidence="1 2" key="1">
    <citation type="journal article" date="2015" name="Genome Announc.">
        <title>Expanding the biotechnology potential of lactobacilli through comparative genomics of 213 strains and associated genera.</title>
        <authorList>
            <person name="Sun Z."/>
            <person name="Harris H.M."/>
            <person name="McCann A."/>
            <person name="Guo C."/>
            <person name="Argimon S."/>
            <person name="Zhang W."/>
            <person name="Yang X."/>
            <person name="Jeffery I.B."/>
            <person name="Cooney J.C."/>
            <person name="Kagawa T.F."/>
            <person name="Liu W."/>
            <person name="Song Y."/>
            <person name="Salvetti E."/>
            <person name="Wrobel A."/>
            <person name="Rasinkangas P."/>
            <person name="Parkhill J."/>
            <person name="Rea M.C."/>
            <person name="O'Sullivan O."/>
            <person name="Ritari J."/>
            <person name="Douillard F.P."/>
            <person name="Paul Ross R."/>
            <person name="Yang R."/>
            <person name="Briner A.E."/>
            <person name="Felis G.E."/>
            <person name="de Vos W.M."/>
            <person name="Barrangou R."/>
            <person name="Klaenhammer T.R."/>
            <person name="Caufield P.W."/>
            <person name="Cui Y."/>
            <person name="Zhang H."/>
            <person name="O'Toole P.W."/>
        </authorList>
    </citation>
    <scope>NUCLEOTIDE SEQUENCE [LARGE SCALE GENOMIC DNA]</scope>
    <source>
        <strain evidence="1 2">DSM 20444</strain>
    </source>
</reference>
<gene>
    <name evidence="1" type="ORF">FD00_GL001763</name>
</gene>
<name>J1F0S7_9LACO</name>
<organism evidence="1 2">
    <name type="scientific">Liquorilactobacillus mali KCTC 3596 = DSM 20444</name>
    <dbReference type="NCBI Taxonomy" id="1046596"/>
    <lineage>
        <taxon>Bacteria</taxon>
        <taxon>Bacillati</taxon>
        <taxon>Bacillota</taxon>
        <taxon>Bacilli</taxon>
        <taxon>Lactobacillales</taxon>
        <taxon>Lactobacillaceae</taxon>
        <taxon>Liquorilactobacillus</taxon>
    </lineage>
</organism>
<protein>
    <submittedName>
        <fullName evidence="1">Protein gp15</fullName>
    </submittedName>
</protein>
<dbReference type="AlphaFoldDB" id="J1F0S7"/>
<evidence type="ECO:0000313" key="1">
    <source>
        <dbReference type="EMBL" id="KRN08812.1"/>
    </source>
</evidence>
<proteinExistence type="predicted"/>
<dbReference type="GeneID" id="98316826"/>
<dbReference type="PATRIC" id="fig|1046596.6.peg.1852"/>
<keyword evidence="2" id="KW-1185">Reference proteome</keyword>
<accession>J1F0S7</accession>
<dbReference type="InterPro" id="IPR009660">
    <property type="entry name" value="Phage_A500_Gp15"/>
</dbReference>